<feature type="non-terminal residue" evidence="1">
    <location>
        <position position="73"/>
    </location>
</feature>
<feature type="non-terminal residue" evidence="1">
    <location>
        <position position="1"/>
    </location>
</feature>
<dbReference type="GO" id="GO:0005840">
    <property type="term" value="C:ribosome"/>
    <property type="evidence" value="ECO:0007669"/>
    <property type="project" value="UniProtKB-KW"/>
</dbReference>
<evidence type="ECO:0000313" key="1">
    <source>
        <dbReference type="EMBL" id="CAA9359428.1"/>
    </source>
</evidence>
<gene>
    <name evidence="1" type="ORF">AVDCRST_MAG72-2131</name>
</gene>
<organism evidence="1">
    <name type="scientific">uncultured Nocardioidaceae bacterium</name>
    <dbReference type="NCBI Taxonomy" id="253824"/>
    <lineage>
        <taxon>Bacteria</taxon>
        <taxon>Bacillati</taxon>
        <taxon>Actinomycetota</taxon>
        <taxon>Actinomycetes</taxon>
        <taxon>Propionibacteriales</taxon>
        <taxon>Nocardioidaceae</taxon>
        <taxon>environmental samples</taxon>
    </lineage>
</organism>
<name>A0A6J4MMS7_9ACTN</name>
<accession>A0A6J4MMS7</accession>
<sequence length="73" mass="8472">EEEHPSGLRGDPGHLHLRQLVHHAQHREGRDRPRGRVLAVPPVLHRQAEDPGHRWPRCPLREALRAEGRQQQV</sequence>
<reference evidence="1" key="1">
    <citation type="submission" date="2020-02" db="EMBL/GenBank/DDBJ databases">
        <authorList>
            <person name="Meier V. D."/>
        </authorList>
    </citation>
    <scope>NUCLEOTIDE SEQUENCE</scope>
    <source>
        <strain evidence="1">AVDCRST_MAG72</strain>
    </source>
</reference>
<protein>
    <submittedName>
        <fullName evidence="1">LSU ribosomal protein L31p @ LSU ribosomal protein L31p, zinc-dependent</fullName>
    </submittedName>
</protein>
<dbReference type="EMBL" id="CADCUJ010000089">
    <property type="protein sequence ID" value="CAA9359428.1"/>
    <property type="molecule type" value="Genomic_DNA"/>
</dbReference>
<keyword evidence="1" id="KW-0689">Ribosomal protein</keyword>
<keyword evidence="1" id="KW-0687">Ribonucleoprotein</keyword>
<proteinExistence type="predicted"/>
<dbReference type="AlphaFoldDB" id="A0A6J4MMS7"/>